<dbReference type="GO" id="GO:0004623">
    <property type="term" value="F:phospholipase A2 activity"/>
    <property type="evidence" value="ECO:0007669"/>
    <property type="project" value="TreeGrafter"/>
</dbReference>
<proteinExistence type="predicted"/>
<dbReference type="EMBL" id="CAMXCT020003527">
    <property type="protein sequence ID" value="CAL1158297.1"/>
    <property type="molecule type" value="Genomic_DNA"/>
</dbReference>
<dbReference type="Gene3D" id="3.40.1090.10">
    <property type="entry name" value="Cytosolic phospholipase A2 catalytic domain"/>
    <property type="match status" value="1"/>
</dbReference>
<dbReference type="PANTHER" id="PTHR10728">
    <property type="entry name" value="CYTOSOLIC PHOSPHOLIPASE A2"/>
    <property type="match status" value="1"/>
</dbReference>
<reference evidence="2 3" key="2">
    <citation type="submission" date="2024-05" db="EMBL/GenBank/DDBJ databases">
        <authorList>
            <person name="Chen Y."/>
            <person name="Shah S."/>
            <person name="Dougan E. K."/>
            <person name="Thang M."/>
            <person name="Chan C."/>
        </authorList>
    </citation>
    <scope>NUCLEOTIDE SEQUENCE [LARGE SCALE GENOMIC DNA]</scope>
</reference>
<sequence length="523" mass="57801">MGNSVPSKLVADVVPVNSETTFFPGAHNAYNAKFCLCTSGGGARAMTHTMGVYRALHEMGILEEVDGISSVSGGTWASSIYMFGKDFEGKAIDTSTMLGPRSNPQQLTMEVLRQEAPPLARGLTKGNSSELLKKHAGTRRDNEVWARVVADMLLEPFGLASFDCSVAKSEEDVERIKEENPQIKDWSFKTPRTDRPKFFVMNGALLAPKDHSINEDNLVSFQMSPDYTGSPFYPQDKILQFAPDVTYPPAPLCCIYPCWRSAMTLSVGGGFIESFAFGGEAPTPAAQRGGSQVSVPAPASRFSLPEMVGISSYAPASAFSNRRITNTWLNIRKLYWPITSRTVPTPQEAHEYALGDGGAIDNSGLLPLLQRRARKVIWIATSYMPMTEYDYEKATFGNFDPYEAQVVDQVAAAFGYGLNNKDEGYFYSNNQVFKKTELLPICRKLWNLKSQGKPCVLKETLEVLPNNYWGIVGGYEVSLLLVYLDQCTDFQKQLPEEVQQEIAKGAGGAFENFPIYKTRLGCR</sequence>
<accession>A0A9P1DAC6</accession>
<dbReference type="AlphaFoldDB" id="A0A9P1DAC6"/>
<name>A0A9P1DAC6_9DINO</name>
<dbReference type="GO" id="GO:0005829">
    <property type="term" value="C:cytosol"/>
    <property type="evidence" value="ECO:0007669"/>
    <property type="project" value="TreeGrafter"/>
</dbReference>
<dbReference type="PANTHER" id="PTHR10728:SF40">
    <property type="entry name" value="PATATIN FAMILY PROTEIN"/>
    <property type="match status" value="1"/>
</dbReference>
<reference evidence="1" key="1">
    <citation type="submission" date="2022-10" db="EMBL/GenBank/DDBJ databases">
        <authorList>
            <person name="Chen Y."/>
            <person name="Dougan E. K."/>
            <person name="Chan C."/>
            <person name="Rhodes N."/>
            <person name="Thang M."/>
        </authorList>
    </citation>
    <scope>NUCLEOTIDE SEQUENCE</scope>
</reference>
<dbReference type="InterPro" id="IPR016035">
    <property type="entry name" value="Acyl_Trfase/lysoPLipase"/>
</dbReference>
<dbReference type="GO" id="GO:0046475">
    <property type="term" value="P:glycerophospholipid catabolic process"/>
    <property type="evidence" value="ECO:0007669"/>
    <property type="project" value="TreeGrafter"/>
</dbReference>
<dbReference type="SUPFAM" id="SSF52151">
    <property type="entry name" value="FabD/lysophospholipase-like"/>
    <property type="match status" value="1"/>
</dbReference>
<dbReference type="Proteomes" id="UP001152797">
    <property type="component" value="Unassembled WGS sequence"/>
</dbReference>
<evidence type="ECO:0000313" key="2">
    <source>
        <dbReference type="EMBL" id="CAL4792234.1"/>
    </source>
</evidence>
<dbReference type="OrthoDB" id="419768at2759"/>
<gene>
    <name evidence="1" type="ORF">C1SCF055_LOCUS30686</name>
</gene>
<keyword evidence="3" id="KW-1185">Reference proteome</keyword>
<protein>
    <submittedName>
        <fullName evidence="2">PNPLA domain-containing protein</fullName>
    </submittedName>
</protein>
<evidence type="ECO:0000313" key="3">
    <source>
        <dbReference type="Proteomes" id="UP001152797"/>
    </source>
</evidence>
<comment type="caution">
    <text evidence="1">The sequence shown here is derived from an EMBL/GenBank/DDBJ whole genome shotgun (WGS) entry which is preliminary data.</text>
</comment>
<organism evidence="1">
    <name type="scientific">Cladocopium goreaui</name>
    <dbReference type="NCBI Taxonomy" id="2562237"/>
    <lineage>
        <taxon>Eukaryota</taxon>
        <taxon>Sar</taxon>
        <taxon>Alveolata</taxon>
        <taxon>Dinophyceae</taxon>
        <taxon>Suessiales</taxon>
        <taxon>Symbiodiniaceae</taxon>
        <taxon>Cladocopium</taxon>
    </lineage>
</organism>
<dbReference type="EMBL" id="CAMXCT030003527">
    <property type="protein sequence ID" value="CAL4792234.1"/>
    <property type="molecule type" value="Genomic_DNA"/>
</dbReference>
<dbReference type="EMBL" id="CAMXCT010003527">
    <property type="protein sequence ID" value="CAI4004922.1"/>
    <property type="molecule type" value="Genomic_DNA"/>
</dbReference>
<evidence type="ECO:0000313" key="1">
    <source>
        <dbReference type="EMBL" id="CAI4004922.1"/>
    </source>
</evidence>